<evidence type="ECO:0000256" key="3">
    <source>
        <dbReference type="PROSITE-ProRule" id="PRU00023"/>
    </source>
</evidence>
<proteinExistence type="predicted"/>
<feature type="non-terminal residue" evidence="4">
    <location>
        <position position="173"/>
    </location>
</feature>
<dbReference type="Pfam" id="PF12796">
    <property type="entry name" value="Ank_2"/>
    <property type="match status" value="1"/>
</dbReference>
<dbReference type="Gene3D" id="1.25.40.20">
    <property type="entry name" value="Ankyrin repeat-containing domain"/>
    <property type="match status" value="2"/>
</dbReference>
<comment type="caution">
    <text evidence="4">The sequence shown here is derived from an EMBL/GenBank/DDBJ whole genome shotgun (WGS) entry which is preliminary data.</text>
</comment>
<gene>
    <name evidence="4" type="ORF">LY90DRAFT_450061</name>
</gene>
<dbReference type="SMART" id="SM00248">
    <property type="entry name" value="ANK"/>
    <property type="match status" value="4"/>
</dbReference>
<name>A0A1Y2F7A1_9FUNG</name>
<feature type="repeat" description="ANK" evidence="3">
    <location>
        <begin position="45"/>
        <end position="78"/>
    </location>
</feature>
<reference evidence="4 5" key="1">
    <citation type="submission" date="2016-08" db="EMBL/GenBank/DDBJ databases">
        <title>A Parts List for Fungal Cellulosomes Revealed by Comparative Genomics.</title>
        <authorList>
            <consortium name="DOE Joint Genome Institute"/>
            <person name="Haitjema C.H."/>
            <person name="Gilmore S.P."/>
            <person name="Henske J.K."/>
            <person name="Solomon K.V."/>
            <person name="De Groot R."/>
            <person name="Kuo A."/>
            <person name="Mondo S.J."/>
            <person name="Salamov A.A."/>
            <person name="Labutti K."/>
            <person name="Zhao Z."/>
            <person name="Chiniquy J."/>
            <person name="Barry K."/>
            <person name="Brewer H.M."/>
            <person name="Purvine S.O."/>
            <person name="Wright A.T."/>
            <person name="Boxma B."/>
            <person name="Van Alen T."/>
            <person name="Hackstein J.H."/>
            <person name="Baker S.E."/>
            <person name="Grigoriev I.V."/>
            <person name="O'Malley M.A."/>
        </authorList>
    </citation>
    <scope>NUCLEOTIDE SEQUENCE [LARGE SCALE GENOMIC DNA]</scope>
    <source>
        <strain evidence="4 5">G1</strain>
    </source>
</reference>
<evidence type="ECO:0000313" key="5">
    <source>
        <dbReference type="Proteomes" id="UP000193920"/>
    </source>
</evidence>
<dbReference type="STRING" id="1754190.A0A1Y2F7A1"/>
<dbReference type="InterPro" id="IPR036770">
    <property type="entry name" value="Ankyrin_rpt-contain_sf"/>
</dbReference>
<dbReference type="InterPro" id="IPR002110">
    <property type="entry name" value="Ankyrin_rpt"/>
</dbReference>
<feature type="repeat" description="ANK" evidence="3">
    <location>
        <begin position="79"/>
        <end position="111"/>
    </location>
</feature>
<dbReference type="PANTHER" id="PTHR24171">
    <property type="entry name" value="ANKYRIN REPEAT DOMAIN-CONTAINING PROTEIN 39-RELATED"/>
    <property type="match status" value="1"/>
</dbReference>
<dbReference type="OrthoDB" id="20052at2759"/>
<keyword evidence="5" id="KW-1185">Reference proteome</keyword>
<dbReference type="PROSITE" id="PS50088">
    <property type="entry name" value="ANK_REPEAT"/>
    <property type="match status" value="2"/>
</dbReference>
<sequence length="173" mass="20022">MKNGVDINIRNENSYLINESLKYHNDILAKVIIEKGANINIKDNFRKTPLMYAIENNNSSDIIELLLQKGANINDKDFNGNTPLHYACKFSNVNIVSLIMGKKPKINEQNEKGETPLIISFMERNWICAKRLLEYNDINVTIKDKNGNTILNYFKDLENDSYKFNEEIISFIK</sequence>
<dbReference type="Proteomes" id="UP000193920">
    <property type="component" value="Unassembled WGS sequence"/>
</dbReference>
<dbReference type="PROSITE" id="PS50297">
    <property type="entry name" value="ANK_REP_REGION"/>
    <property type="match status" value="2"/>
</dbReference>
<dbReference type="SUPFAM" id="SSF48403">
    <property type="entry name" value="Ankyrin repeat"/>
    <property type="match status" value="1"/>
</dbReference>
<accession>A0A1Y2F7A1</accession>
<evidence type="ECO:0000256" key="2">
    <source>
        <dbReference type="ARBA" id="ARBA00023043"/>
    </source>
</evidence>
<keyword evidence="2 3" id="KW-0040">ANK repeat</keyword>
<evidence type="ECO:0000313" key="4">
    <source>
        <dbReference type="EMBL" id="ORY78795.1"/>
    </source>
</evidence>
<protein>
    <submittedName>
        <fullName evidence="4">Ankyrin</fullName>
    </submittedName>
</protein>
<dbReference type="AlphaFoldDB" id="A0A1Y2F7A1"/>
<evidence type="ECO:0000256" key="1">
    <source>
        <dbReference type="ARBA" id="ARBA00022737"/>
    </source>
</evidence>
<keyword evidence="1" id="KW-0677">Repeat</keyword>
<dbReference type="EMBL" id="MCOG01000016">
    <property type="protein sequence ID" value="ORY78795.1"/>
    <property type="molecule type" value="Genomic_DNA"/>
</dbReference>
<organism evidence="4 5">
    <name type="scientific">Neocallimastix californiae</name>
    <dbReference type="NCBI Taxonomy" id="1754190"/>
    <lineage>
        <taxon>Eukaryota</taxon>
        <taxon>Fungi</taxon>
        <taxon>Fungi incertae sedis</taxon>
        <taxon>Chytridiomycota</taxon>
        <taxon>Chytridiomycota incertae sedis</taxon>
        <taxon>Neocallimastigomycetes</taxon>
        <taxon>Neocallimastigales</taxon>
        <taxon>Neocallimastigaceae</taxon>
        <taxon>Neocallimastix</taxon>
    </lineage>
</organism>